<organism evidence="1 2">
    <name type="scientific">Monilinia fructicola</name>
    <name type="common">Brown rot fungus</name>
    <name type="synonym">Ciboria fructicola</name>
    <dbReference type="NCBI Taxonomy" id="38448"/>
    <lineage>
        <taxon>Eukaryota</taxon>
        <taxon>Fungi</taxon>
        <taxon>Dikarya</taxon>
        <taxon>Ascomycota</taxon>
        <taxon>Pezizomycotina</taxon>
        <taxon>Leotiomycetes</taxon>
        <taxon>Helotiales</taxon>
        <taxon>Sclerotiniaceae</taxon>
        <taxon>Monilinia</taxon>
    </lineage>
</organism>
<proteinExistence type="predicted"/>
<name>A0A5M9JXK7_MONFR</name>
<dbReference type="AlphaFoldDB" id="A0A5M9JXK7"/>
<protein>
    <submittedName>
        <fullName evidence="1">Uncharacterized protein</fullName>
    </submittedName>
</protein>
<accession>A0A5M9JXK7</accession>
<dbReference type="Proteomes" id="UP000322873">
    <property type="component" value="Unassembled WGS sequence"/>
</dbReference>
<gene>
    <name evidence="1" type="ORF">EYC84_003856</name>
</gene>
<evidence type="ECO:0000313" key="2">
    <source>
        <dbReference type="Proteomes" id="UP000322873"/>
    </source>
</evidence>
<evidence type="ECO:0000313" key="1">
    <source>
        <dbReference type="EMBL" id="KAA8573377.1"/>
    </source>
</evidence>
<reference evidence="1 2" key="1">
    <citation type="submission" date="2019-06" db="EMBL/GenBank/DDBJ databases">
        <title>Genome Sequence of the Brown Rot Fungal Pathogen Monilinia fructicola.</title>
        <authorList>
            <person name="De Miccolis Angelini R.M."/>
            <person name="Landi L."/>
            <person name="Abate D."/>
            <person name="Pollastro S."/>
            <person name="Romanazzi G."/>
            <person name="Faretra F."/>
        </authorList>
    </citation>
    <scope>NUCLEOTIDE SEQUENCE [LARGE SCALE GENOMIC DNA]</scope>
    <source>
        <strain evidence="1 2">Mfrc123</strain>
    </source>
</reference>
<keyword evidence="2" id="KW-1185">Reference proteome</keyword>
<dbReference type="EMBL" id="VICG01000004">
    <property type="protein sequence ID" value="KAA8573377.1"/>
    <property type="molecule type" value="Genomic_DNA"/>
</dbReference>
<sequence>MIEFRKWSSQTKTTNISPRLTATTYNYFQIFPSPFVRDLSTSGFRYAVSGTAGQKCIKFPCILLDEMRHVCYDETTLRPSAFC</sequence>
<comment type="caution">
    <text evidence="1">The sequence shown here is derived from an EMBL/GenBank/DDBJ whole genome shotgun (WGS) entry which is preliminary data.</text>
</comment>